<proteinExistence type="predicted"/>
<dbReference type="SMART" id="SM00564">
    <property type="entry name" value="PQQ"/>
    <property type="match status" value="2"/>
</dbReference>
<evidence type="ECO:0000259" key="1">
    <source>
        <dbReference type="Pfam" id="PF13360"/>
    </source>
</evidence>
<dbReference type="AlphaFoldDB" id="A0A382VGD6"/>
<dbReference type="Gene3D" id="2.130.10.10">
    <property type="entry name" value="YVTN repeat-like/Quinoprotein amine dehydrogenase"/>
    <property type="match status" value="1"/>
</dbReference>
<dbReference type="EMBL" id="UINC01151754">
    <property type="protein sequence ID" value="SVD45543.1"/>
    <property type="molecule type" value="Genomic_DNA"/>
</dbReference>
<name>A0A382VGD6_9ZZZZ</name>
<dbReference type="Pfam" id="PF13360">
    <property type="entry name" value="PQQ_2"/>
    <property type="match status" value="1"/>
</dbReference>
<dbReference type="InterPro" id="IPR018391">
    <property type="entry name" value="PQQ_b-propeller_rpt"/>
</dbReference>
<feature type="domain" description="Pyrrolo-quinoline quinone repeat" evidence="1">
    <location>
        <begin position="115"/>
        <end position="194"/>
    </location>
</feature>
<reference evidence="2" key="1">
    <citation type="submission" date="2018-05" db="EMBL/GenBank/DDBJ databases">
        <authorList>
            <person name="Lanie J.A."/>
            <person name="Ng W.-L."/>
            <person name="Kazmierczak K.M."/>
            <person name="Andrzejewski T.M."/>
            <person name="Davidsen T.M."/>
            <person name="Wayne K.J."/>
            <person name="Tettelin H."/>
            <person name="Glass J.I."/>
            <person name="Rusch D."/>
            <person name="Podicherti R."/>
            <person name="Tsui H.-C.T."/>
            <person name="Winkler M.E."/>
        </authorList>
    </citation>
    <scope>NUCLEOTIDE SEQUENCE</scope>
</reference>
<feature type="non-terminal residue" evidence="2">
    <location>
        <position position="197"/>
    </location>
</feature>
<gene>
    <name evidence="2" type="ORF">METZ01_LOCUS398397</name>
</gene>
<dbReference type="InterPro" id="IPR011047">
    <property type="entry name" value="Quinoprotein_ADH-like_sf"/>
</dbReference>
<dbReference type="InterPro" id="IPR015943">
    <property type="entry name" value="WD40/YVTN_repeat-like_dom_sf"/>
</dbReference>
<evidence type="ECO:0000313" key="2">
    <source>
        <dbReference type="EMBL" id="SVD45543.1"/>
    </source>
</evidence>
<dbReference type="PANTHER" id="PTHR34512">
    <property type="entry name" value="CELL SURFACE PROTEIN"/>
    <property type="match status" value="1"/>
</dbReference>
<dbReference type="PANTHER" id="PTHR34512:SF30">
    <property type="entry name" value="OUTER MEMBRANE PROTEIN ASSEMBLY FACTOR BAMB"/>
    <property type="match status" value="1"/>
</dbReference>
<protein>
    <recommendedName>
        <fullName evidence="1">Pyrrolo-quinoline quinone repeat domain-containing protein</fullName>
    </recommendedName>
</protein>
<organism evidence="2">
    <name type="scientific">marine metagenome</name>
    <dbReference type="NCBI Taxonomy" id="408172"/>
    <lineage>
        <taxon>unclassified sequences</taxon>
        <taxon>metagenomes</taxon>
        <taxon>ecological metagenomes</taxon>
    </lineage>
</organism>
<dbReference type="SUPFAM" id="SSF50998">
    <property type="entry name" value="Quinoprotein alcohol dehydrogenase-like"/>
    <property type="match status" value="1"/>
</dbReference>
<sequence>MLKKVHPNNMGSVAIDEPHVDFDITSHPHKPFRSAIRIALILILMGLTTDPTHGADWNQWRGSLRDGSQTGDSWPTSIGEASLVPKWSSEKLGASYSGPITDGKLIFTTESAKGKESVLAYGLEDGKLKWKQNWAGEMKVPFFAARNGSWIRSTPAVANDRVFVAGMRDHLLCLDANSGQIQWEIDFPKQFGTPLPD</sequence>
<dbReference type="InterPro" id="IPR002372">
    <property type="entry name" value="PQQ_rpt_dom"/>
</dbReference>
<accession>A0A382VGD6</accession>